<feature type="non-terminal residue" evidence="2">
    <location>
        <position position="1"/>
    </location>
</feature>
<dbReference type="SUPFAM" id="SSF52266">
    <property type="entry name" value="SGNH hydrolase"/>
    <property type="match status" value="1"/>
</dbReference>
<evidence type="ECO:0008006" key="4">
    <source>
        <dbReference type="Google" id="ProtNLM"/>
    </source>
</evidence>
<evidence type="ECO:0000313" key="3">
    <source>
        <dbReference type="Proteomes" id="UP000266841"/>
    </source>
</evidence>
<dbReference type="Gene3D" id="3.40.50.1110">
    <property type="entry name" value="SGNH hydrolase"/>
    <property type="match status" value="1"/>
</dbReference>
<dbReference type="InterPro" id="IPR036514">
    <property type="entry name" value="SGNH_hydro_sf"/>
</dbReference>
<keyword evidence="3" id="KW-1185">Reference proteome</keyword>
<comment type="caution">
    <text evidence="2">The sequence shown here is derived from an EMBL/GenBank/DDBJ whole genome shotgun (WGS) entry which is preliminary data.</text>
</comment>
<feature type="compositionally biased region" description="Basic residues" evidence="1">
    <location>
        <begin position="1"/>
        <end position="13"/>
    </location>
</feature>
<name>K0QYG2_THAOC</name>
<evidence type="ECO:0000313" key="2">
    <source>
        <dbReference type="EMBL" id="EJK43750.1"/>
    </source>
</evidence>
<accession>K0QYG2</accession>
<evidence type="ECO:0000256" key="1">
    <source>
        <dbReference type="SAM" id="MobiDB-lite"/>
    </source>
</evidence>
<proteinExistence type="predicted"/>
<organism evidence="2 3">
    <name type="scientific">Thalassiosira oceanica</name>
    <name type="common">Marine diatom</name>
    <dbReference type="NCBI Taxonomy" id="159749"/>
    <lineage>
        <taxon>Eukaryota</taxon>
        <taxon>Sar</taxon>
        <taxon>Stramenopiles</taxon>
        <taxon>Ochrophyta</taxon>
        <taxon>Bacillariophyta</taxon>
        <taxon>Coscinodiscophyceae</taxon>
        <taxon>Thalassiosirophycidae</taxon>
        <taxon>Thalassiosirales</taxon>
        <taxon>Thalassiosiraceae</taxon>
        <taxon>Thalassiosira</taxon>
    </lineage>
</organism>
<dbReference type="eggNOG" id="ENOG502QYTU">
    <property type="taxonomic scope" value="Eukaryota"/>
</dbReference>
<dbReference type="PANTHER" id="PTHR34407">
    <property type="entry name" value="EXPRESSED PROTEIN"/>
    <property type="match status" value="1"/>
</dbReference>
<feature type="region of interest" description="Disordered" evidence="1">
    <location>
        <begin position="1"/>
        <end position="43"/>
    </location>
</feature>
<feature type="region of interest" description="Disordered" evidence="1">
    <location>
        <begin position="359"/>
        <end position="394"/>
    </location>
</feature>
<sequence>SSAPPLRRRRPRPRLPGGEGARRVLLGPPRGPVRDRGGRLAEPPRLLDLGRGLHRKERVGDRNTTIEAYTNRTGGLLAALPASRMRRAVRTRGRPAALRSVLEVVLRRLSDPEDNPPLRIAVFGGSVTYGTDCMKNDVGLPDVGRGEHLCAWPGKLERLLDGLLGGPLLASAAATSEDGTARNVVRVTNFAVGGTDSDVAASIVEFDVIGSRPGDDPLSSYDVVVSSFAANDGQAEPSRRGALYGSMQRFVRLVSAQRPCDALPLVVMVEDVPVDTVLGTVRDGLRHAREMAEVSSRLGMLSVSYADLVREDAWLGGTRGGPVAGGAAGVLHPGAFFHAGLAWTVGHALLEGMLGDGCDEAEAGRRPSPPPGSCPGRAGGHDPRAGAPAVRGSP</sequence>
<reference evidence="2 3" key="1">
    <citation type="journal article" date="2012" name="Genome Biol.">
        <title>Genome and low-iron response of an oceanic diatom adapted to chronic iron limitation.</title>
        <authorList>
            <person name="Lommer M."/>
            <person name="Specht M."/>
            <person name="Roy A.S."/>
            <person name="Kraemer L."/>
            <person name="Andreson R."/>
            <person name="Gutowska M.A."/>
            <person name="Wolf J."/>
            <person name="Bergner S.V."/>
            <person name="Schilhabel M.B."/>
            <person name="Klostermeier U.C."/>
            <person name="Beiko R.G."/>
            <person name="Rosenstiel P."/>
            <person name="Hippler M."/>
            <person name="Laroche J."/>
        </authorList>
    </citation>
    <scope>NUCLEOTIDE SEQUENCE [LARGE SCALE GENOMIC DNA]</scope>
    <source>
        <strain evidence="2 3">CCMP1005</strain>
    </source>
</reference>
<dbReference type="PANTHER" id="PTHR34407:SF1">
    <property type="entry name" value="SGNH HYDROLASE-TYPE ESTERASE DOMAIN-CONTAINING PROTEIN"/>
    <property type="match status" value="1"/>
</dbReference>
<protein>
    <recommendedName>
        <fullName evidence="4">SGNH hydrolase-type esterase domain-containing protein</fullName>
    </recommendedName>
</protein>
<dbReference type="AlphaFoldDB" id="K0QYG2"/>
<gene>
    <name evidence="2" type="ORF">THAOC_37772</name>
</gene>
<dbReference type="Proteomes" id="UP000266841">
    <property type="component" value="Unassembled WGS sequence"/>
</dbReference>
<dbReference type="OrthoDB" id="42242at2759"/>
<dbReference type="EMBL" id="AGNL01050688">
    <property type="protein sequence ID" value="EJK43750.1"/>
    <property type="molecule type" value="Genomic_DNA"/>
</dbReference>